<evidence type="ECO:0000256" key="1">
    <source>
        <dbReference type="SAM" id="MobiDB-lite"/>
    </source>
</evidence>
<feature type="region of interest" description="Disordered" evidence="1">
    <location>
        <begin position="29"/>
        <end position="50"/>
    </location>
</feature>
<dbReference type="AlphaFoldDB" id="A0A846RL77"/>
<dbReference type="EMBL" id="JAATJL010000001">
    <property type="protein sequence ID" value="NJC23963.1"/>
    <property type="molecule type" value="Genomic_DNA"/>
</dbReference>
<name>A0A846RL77_9MICC</name>
<reference evidence="2 3" key="1">
    <citation type="submission" date="2020-03" db="EMBL/GenBank/DDBJ databases">
        <title>Sequencing the genomes of 1000 actinobacteria strains.</title>
        <authorList>
            <person name="Klenk H.-P."/>
        </authorList>
    </citation>
    <scope>NUCLEOTIDE SEQUENCE [LARGE SCALE GENOMIC DNA]</scope>
    <source>
        <strain evidence="2 3">DSM 16403</strain>
    </source>
</reference>
<keyword evidence="3" id="KW-1185">Reference proteome</keyword>
<dbReference type="RefSeq" id="WP_167990076.1">
    <property type="nucleotide sequence ID" value="NZ_JAATJL010000001.1"/>
</dbReference>
<comment type="caution">
    <text evidence="2">The sequence shown here is derived from an EMBL/GenBank/DDBJ whole genome shotgun (WGS) entry which is preliminary data.</text>
</comment>
<organism evidence="2 3">
    <name type="scientific">Arthrobacter pigmenti</name>
    <dbReference type="NCBI Taxonomy" id="271432"/>
    <lineage>
        <taxon>Bacteria</taxon>
        <taxon>Bacillati</taxon>
        <taxon>Actinomycetota</taxon>
        <taxon>Actinomycetes</taxon>
        <taxon>Micrococcales</taxon>
        <taxon>Micrococcaceae</taxon>
        <taxon>Arthrobacter</taxon>
    </lineage>
</organism>
<protein>
    <submittedName>
        <fullName evidence="2">Uncharacterized protein</fullName>
    </submittedName>
</protein>
<dbReference type="Proteomes" id="UP000547458">
    <property type="component" value="Unassembled WGS sequence"/>
</dbReference>
<sequence>MRIYPILGGALLLTAGIVSLVEATTYYDDNGNEIQPQDSVDPETPDGQAQ</sequence>
<gene>
    <name evidence="2" type="ORF">BJ994_003039</name>
</gene>
<accession>A0A846RL77</accession>
<proteinExistence type="predicted"/>
<evidence type="ECO:0000313" key="3">
    <source>
        <dbReference type="Proteomes" id="UP000547458"/>
    </source>
</evidence>
<evidence type="ECO:0000313" key="2">
    <source>
        <dbReference type="EMBL" id="NJC23963.1"/>
    </source>
</evidence>